<reference evidence="6 7" key="1">
    <citation type="submission" date="2015-11" db="EMBL/GenBank/DDBJ databases">
        <title>Expanding the genomic diversity of Burkholderia species for the development of highly accurate diagnostics.</title>
        <authorList>
            <person name="Sahl J."/>
            <person name="Keim P."/>
            <person name="Wagner D."/>
        </authorList>
    </citation>
    <scope>NUCLEOTIDE SEQUENCE [LARGE SCALE GENOMIC DNA]</scope>
    <source>
        <strain evidence="6 7">MSMB1302</strain>
    </source>
</reference>
<dbReference type="SUPFAM" id="SSF48498">
    <property type="entry name" value="Tetracyclin repressor-like, C-terminal domain"/>
    <property type="match status" value="1"/>
</dbReference>
<comment type="caution">
    <text evidence="6">The sequence shown here is derived from an EMBL/GenBank/DDBJ whole genome shotgun (WGS) entry which is preliminary data.</text>
</comment>
<evidence type="ECO:0000256" key="2">
    <source>
        <dbReference type="ARBA" id="ARBA00023125"/>
    </source>
</evidence>
<dbReference type="InterPro" id="IPR009057">
    <property type="entry name" value="Homeodomain-like_sf"/>
</dbReference>
<dbReference type="PANTHER" id="PTHR47506:SF7">
    <property type="entry name" value="TRANSCRIPTIONAL REGULATORY PROTEIN"/>
    <property type="match status" value="1"/>
</dbReference>
<dbReference type="PROSITE" id="PS50977">
    <property type="entry name" value="HTH_TETR_2"/>
    <property type="match status" value="1"/>
</dbReference>
<accession>A0A103Z8N9</accession>
<dbReference type="Proteomes" id="UP000069001">
    <property type="component" value="Unassembled WGS sequence"/>
</dbReference>
<dbReference type="Gene3D" id="1.10.10.60">
    <property type="entry name" value="Homeodomain-like"/>
    <property type="match status" value="1"/>
</dbReference>
<evidence type="ECO:0000256" key="3">
    <source>
        <dbReference type="ARBA" id="ARBA00023163"/>
    </source>
</evidence>
<organism evidence="6 7">
    <name type="scientific">Burkholderia cepacia</name>
    <name type="common">Pseudomonas cepacia</name>
    <dbReference type="NCBI Taxonomy" id="292"/>
    <lineage>
        <taxon>Bacteria</taxon>
        <taxon>Pseudomonadati</taxon>
        <taxon>Pseudomonadota</taxon>
        <taxon>Betaproteobacteria</taxon>
        <taxon>Burkholderiales</taxon>
        <taxon>Burkholderiaceae</taxon>
        <taxon>Burkholderia</taxon>
        <taxon>Burkholderia cepacia complex</taxon>
    </lineage>
</organism>
<dbReference type="RefSeq" id="WP_059732369.1">
    <property type="nucleotide sequence ID" value="NZ_LOYH01000092.1"/>
</dbReference>
<name>A0A103Z8N9_BURCE</name>
<feature type="domain" description="HTH tetR-type" evidence="5">
    <location>
        <begin position="9"/>
        <end position="69"/>
    </location>
</feature>
<evidence type="ECO:0000256" key="1">
    <source>
        <dbReference type="ARBA" id="ARBA00023015"/>
    </source>
</evidence>
<dbReference type="SUPFAM" id="SSF46689">
    <property type="entry name" value="Homeodomain-like"/>
    <property type="match status" value="1"/>
</dbReference>
<keyword evidence="2 4" id="KW-0238">DNA-binding</keyword>
<evidence type="ECO:0000313" key="7">
    <source>
        <dbReference type="Proteomes" id="UP000069001"/>
    </source>
</evidence>
<dbReference type="Gene3D" id="1.10.357.10">
    <property type="entry name" value="Tetracycline Repressor, domain 2"/>
    <property type="match status" value="1"/>
</dbReference>
<dbReference type="EMBL" id="LOYH01000092">
    <property type="protein sequence ID" value="KVK75432.1"/>
    <property type="molecule type" value="Genomic_DNA"/>
</dbReference>
<dbReference type="PRINTS" id="PR00455">
    <property type="entry name" value="HTHTETR"/>
</dbReference>
<evidence type="ECO:0000259" key="5">
    <source>
        <dbReference type="PROSITE" id="PS50977"/>
    </source>
</evidence>
<dbReference type="GO" id="GO:0003677">
    <property type="term" value="F:DNA binding"/>
    <property type="evidence" value="ECO:0007669"/>
    <property type="project" value="UniProtKB-UniRule"/>
</dbReference>
<sequence length="211" mass="22669">MKVSKTQVAENRLAILQAAARLYRERGFTGVGVADITREAGLTHGGLYRHFESKDALAAEAAEYAFEWKLSELETPGADADTDAGGFLRTGVANYLSPQHRDSVGQGCPVAALAADAARETGAIADAFAHGIGRYMTLFAQRRPDGTEAAQIEPEDRVRAISMLSTMVGGLILARATARGLPALSDEILETLRRHLAATWNLDEFNPDGRD</sequence>
<dbReference type="AlphaFoldDB" id="A0A103Z8N9"/>
<keyword evidence="1" id="KW-0805">Transcription regulation</keyword>
<keyword evidence="3" id="KW-0804">Transcription</keyword>
<gene>
    <name evidence="6" type="ORF">WS90_29430</name>
</gene>
<dbReference type="Pfam" id="PF00440">
    <property type="entry name" value="TetR_N"/>
    <property type="match status" value="1"/>
</dbReference>
<dbReference type="PANTHER" id="PTHR47506">
    <property type="entry name" value="TRANSCRIPTIONAL REGULATORY PROTEIN"/>
    <property type="match status" value="1"/>
</dbReference>
<dbReference type="InterPro" id="IPR036271">
    <property type="entry name" value="Tet_transcr_reg_TetR-rel_C_sf"/>
</dbReference>
<feature type="DNA-binding region" description="H-T-H motif" evidence="4">
    <location>
        <begin position="32"/>
        <end position="51"/>
    </location>
</feature>
<protein>
    <submittedName>
        <fullName evidence="6">TetR family transcriptional regulator</fullName>
    </submittedName>
</protein>
<evidence type="ECO:0000313" key="6">
    <source>
        <dbReference type="EMBL" id="KVK75432.1"/>
    </source>
</evidence>
<dbReference type="InterPro" id="IPR001647">
    <property type="entry name" value="HTH_TetR"/>
</dbReference>
<proteinExistence type="predicted"/>
<evidence type="ECO:0000256" key="4">
    <source>
        <dbReference type="PROSITE-ProRule" id="PRU00335"/>
    </source>
</evidence>